<keyword evidence="2" id="KW-1185">Reference proteome</keyword>
<dbReference type="Gramene" id="Psat01G0500900-T1">
    <property type="protein sequence ID" value="KAI5447378.1"/>
    <property type="gene ID" value="KIW84_015009"/>
</dbReference>
<accession>A0A9D5H009</accession>
<proteinExistence type="predicted"/>
<reference evidence="1 2" key="1">
    <citation type="journal article" date="2022" name="Nat. Genet.">
        <title>Improved pea reference genome and pan-genome highlight genomic features and evolutionary characteristics.</title>
        <authorList>
            <person name="Yang T."/>
            <person name="Liu R."/>
            <person name="Luo Y."/>
            <person name="Hu S."/>
            <person name="Wang D."/>
            <person name="Wang C."/>
            <person name="Pandey M.K."/>
            <person name="Ge S."/>
            <person name="Xu Q."/>
            <person name="Li N."/>
            <person name="Li G."/>
            <person name="Huang Y."/>
            <person name="Saxena R.K."/>
            <person name="Ji Y."/>
            <person name="Li M."/>
            <person name="Yan X."/>
            <person name="He Y."/>
            <person name="Liu Y."/>
            <person name="Wang X."/>
            <person name="Xiang C."/>
            <person name="Varshney R.K."/>
            <person name="Ding H."/>
            <person name="Gao S."/>
            <person name="Zong X."/>
        </authorList>
    </citation>
    <scope>NUCLEOTIDE SEQUENCE [LARGE SCALE GENOMIC DNA]</scope>
    <source>
        <strain evidence="1 2">cv. Zhongwan 6</strain>
    </source>
</reference>
<evidence type="ECO:0000313" key="2">
    <source>
        <dbReference type="Proteomes" id="UP001058974"/>
    </source>
</evidence>
<gene>
    <name evidence="1" type="ORF">KIW84_015009</name>
</gene>
<sequence length="175" mass="20011">MANGDALRWVDNISVEKWTRTFDGDQRWGHMTTNLVESMNSFVNGICNLPITSLVSATYYRLGSLFAERGAKWDAILNSGQIFTDSCINVRKEEIEKSNMHKVRIFYYNQSTFSVKETMDHGEGKPMGHYKVNLINGWCDYGKFQGYCVPCSHVIVACFWCATTPMLFCPTFIRS</sequence>
<dbReference type="EMBL" id="JAMSHJ010000001">
    <property type="protein sequence ID" value="KAI5447378.1"/>
    <property type="molecule type" value="Genomic_DNA"/>
</dbReference>
<dbReference type="AlphaFoldDB" id="A0A9D5H009"/>
<dbReference type="Proteomes" id="UP001058974">
    <property type="component" value="Chromosome 1"/>
</dbReference>
<name>A0A9D5H009_PEA</name>
<organism evidence="1 2">
    <name type="scientific">Pisum sativum</name>
    <name type="common">Garden pea</name>
    <name type="synonym">Lathyrus oleraceus</name>
    <dbReference type="NCBI Taxonomy" id="3888"/>
    <lineage>
        <taxon>Eukaryota</taxon>
        <taxon>Viridiplantae</taxon>
        <taxon>Streptophyta</taxon>
        <taxon>Embryophyta</taxon>
        <taxon>Tracheophyta</taxon>
        <taxon>Spermatophyta</taxon>
        <taxon>Magnoliopsida</taxon>
        <taxon>eudicotyledons</taxon>
        <taxon>Gunneridae</taxon>
        <taxon>Pentapetalae</taxon>
        <taxon>rosids</taxon>
        <taxon>fabids</taxon>
        <taxon>Fabales</taxon>
        <taxon>Fabaceae</taxon>
        <taxon>Papilionoideae</taxon>
        <taxon>50 kb inversion clade</taxon>
        <taxon>NPAAA clade</taxon>
        <taxon>Hologalegina</taxon>
        <taxon>IRL clade</taxon>
        <taxon>Fabeae</taxon>
        <taxon>Lathyrus</taxon>
    </lineage>
</organism>
<comment type="caution">
    <text evidence="1">The sequence shown here is derived from an EMBL/GenBank/DDBJ whole genome shotgun (WGS) entry which is preliminary data.</text>
</comment>
<evidence type="ECO:0000313" key="1">
    <source>
        <dbReference type="EMBL" id="KAI5447378.1"/>
    </source>
</evidence>
<protein>
    <submittedName>
        <fullName evidence="1">Uncharacterized protein</fullName>
    </submittedName>
</protein>